<dbReference type="PIRSF" id="PIRSF006232">
    <property type="entry name" value="Pirin"/>
    <property type="match status" value="1"/>
</dbReference>
<reference evidence="6 7" key="1">
    <citation type="journal article" date="2019" name="Int. J. Syst. Evol. Microbiol.">
        <title>The Global Catalogue of Microorganisms (GCM) 10K type strain sequencing project: providing services to taxonomists for standard genome sequencing and annotation.</title>
        <authorList>
            <consortium name="The Broad Institute Genomics Platform"/>
            <consortium name="The Broad Institute Genome Sequencing Center for Infectious Disease"/>
            <person name="Wu L."/>
            <person name="Ma J."/>
        </authorList>
    </citation>
    <scope>NUCLEOTIDE SEQUENCE [LARGE SCALE GENOMIC DNA]</scope>
    <source>
        <strain evidence="6 7">CGMCC 1.10387</strain>
    </source>
</reference>
<dbReference type="Gene3D" id="2.60.120.10">
    <property type="entry name" value="Jelly Rolls"/>
    <property type="match status" value="1"/>
</dbReference>
<dbReference type="Pfam" id="PF02678">
    <property type="entry name" value="Pirin"/>
    <property type="match status" value="1"/>
</dbReference>
<organism evidence="6 7">
    <name type="scientific">Halobellus litoreus</name>
    <dbReference type="NCBI Taxonomy" id="755310"/>
    <lineage>
        <taxon>Archaea</taxon>
        <taxon>Methanobacteriati</taxon>
        <taxon>Methanobacteriota</taxon>
        <taxon>Stenosarchaea group</taxon>
        <taxon>Halobacteria</taxon>
        <taxon>Halobacteriales</taxon>
        <taxon>Haloferacaceae</taxon>
        <taxon>Halobellus</taxon>
    </lineage>
</organism>
<protein>
    <submittedName>
        <fullName evidence="6">Pirin family protein</fullName>
    </submittedName>
</protein>
<evidence type="ECO:0000313" key="7">
    <source>
        <dbReference type="Proteomes" id="UP001597092"/>
    </source>
</evidence>
<accession>A0ABD6E4U2</accession>
<dbReference type="InterPro" id="IPR012093">
    <property type="entry name" value="Pirin"/>
</dbReference>
<dbReference type="AlphaFoldDB" id="A0ABD6E4U2"/>
<comment type="similarity">
    <text evidence="1 2">Belongs to the pirin family.</text>
</comment>
<dbReference type="CDD" id="cd02247">
    <property type="entry name" value="cupin_pirin_C"/>
    <property type="match status" value="1"/>
</dbReference>
<proteinExistence type="inferred from homology"/>
<evidence type="ECO:0000259" key="5">
    <source>
        <dbReference type="Pfam" id="PF05726"/>
    </source>
</evidence>
<sequence length="264" mass="28398">MTENESDATGSVRQGQRVRHGTGVHSNRAFPTNAYPSNLDPFVLFERFYIDPDQGFPMHPHRGFEIVSYMLDGGMEHEDSLGVTNTAEAGEAMRITAGNGIRHSEFPAGGTACTGLQLWVNLPREDKEIEPDYEDAMATELPTETVDGATVTTIVGEGSPITLRTPMAYLDVEVADADTWTWTRPDEWSGFLYGVSGSGTVAVGRESDAATLDAAEPFGEGDVLPVTDDEPVELRGDGGGDCRVVAVAGEPHGEPIRQRGPFVL</sequence>
<dbReference type="PANTHER" id="PTHR13903:SF8">
    <property type="entry name" value="PIRIN"/>
    <property type="match status" value="1"/>
</dbReference>
<evidence type="ECO:0000256" key="2">
    <source>
        <dbReference type="RuleBase" id="RU003457"/>
    </source>
</evidence>
<feature type="domain" description="Pirin C-terminal" evidence="5">
    <location>
        <begin position="169"/>
        <end position="263"/>
    </location>
</feature>
<comment type="caution">
    <text evidence="6">The sequence shown here is derived from an EMBL/GenBank/DDBJ whole genome shotgun (WGS) entry which is preliminary data.</text>
</comment>
<dbReference type="SUPFAM" id="SSF51182">
    <property type="entry name" value="RmlC-like cupins"/>
    <property type="match status" value="1"/>
</dbReference>
<dbReference type="RefSeq" id="WP_256305632.1">
    <property type="nucleotide sequence ID" value="NZ_JANHAW010000001.1"/>
</dbReference>
<evidence type="ECO:0000313" key="6">
    <source>
        <dbReference type="EMBL" id="MFD1687435.1"/>
    </source>
</evidence>
<feature type="domain" description="Pirin N-terminal" evidence="4">
    <location>
        <begin position="25"/>
        <end position="120"/>
    </location>
</feature>
<keyword evidence="7" id="KW-1185">Reference proteome</keyword>
<dbReference type="Proteomes" id="UP001597092">
    <property type="component" value="Unassembled WGS sequence"/>
</dbReference>
<evidence type="ECO:0000259" key="4">
    <source>
        <dbReference type="Pfam" id="PF02678"/>
    </source>
</evidence>
<dbReference type="InterPro" id="IPR014710">
    <property type="entry name" value="RmlC-like_jellyroll"/>
</dbReference>
<feature type="region of interest" description="Disordered" evidence="3">
    <location>
        <begin position="1"/>
        <end position="31"/>
    </location>
</feature>
<gene>
    <name evidence="6" type="ORF">ACFSAS_17710</name>
</gene>
<dbReference type="InterPro" id="IPR008778">
    <property type="entry name" value="Pirin_C_dom"/>
</dbReference>
<dbReference type="InterPro" id="IPR011051">
    <property type="entry name" value="RmlC_Cupin_sf"/>
</dbReference>
<name>A0ABD6E4U2_9EURY</name>
<dbReference type="CDD" id="cd02909">
    <property type="entry name" value="cupin_pirin_N"/>
    <property type="match status" value="1"/>
</dbReference>
<evidence type="ECO:0000256" key="1">
    <source>
        <dbReference type="ARBA" id="ARBA00008416"/>
    </source>
</evidence>
<dbReference type="EMBL" id="JBHUDP010000012">
    <property type="protein sequence ID" value="MFD1687435.1"/>
    <property type="molecule type" value="Genomic_DNA"/>
</dbReference>
<dbReference type="InterPro" id="IPR003829">
    <property type="entry name" value="Pirin_N_dom"/>
</dbReference>
<dbReference type="Pfam" id="PF05726">
    <property type="entry name" value="Pirin_C"/>
    <property type="match status" value="1"/>
</dbReference>
<dbReference type="PANTHER" id="PTHR13903">
    <property type="entry name" value="PIRIN-RELATED"/>
    <property type="match status" value="1"/>
</dbReference>
<evidence type="ECO:0000256" key="3">
    <source>
        <dbReference type="SAM" id="MobiDB-lite"/>
    </source>
</evidence>